<dbReference type="CDD" id="cd16841">
    <property type="entry name" value="RraA_family"/>
    <property type="match status" value="1"/>
</dbReference>
<comment type="caution">
    <text evidence="6">The sequence shown here is derived from an EMBL/GenBank/DDBJ whole genome shotgun (WGS) entry which is preliminary data.</text>
</comment>
<evidence type="ECO:0000256" key="5">
    <source>
        <dbReference type="PIRSR" id="PIRSR605493-1"/>
    </source>
</evidence>
<dbReference type="PANTHER" id="PTHR33254">
    <property type="entry name" value="4-HYDROXY-4-METHYL-2-OXOGLUTARATE ALDOLASE 3-RELATED"/>
    <property type="match status" value="1"/>
</dbReference>
<accession>A0A254TT61</accession>
<dbReference type="PANTHER" id="PTHR33254:SF4">
    <property type="entry name" value="4-HYDROXY-4-METHYL-2-OXOGLUTARATE ALDOLASE 3-RELATED"/>
    <property type="match status" value="1"/>
</dbReference>
<organism evidence="6 7">
    <name type="scientific">Noviherbaspirillum denitrificans</name>
    <dbReference type="NCBI Taxonomy" id="1968433"/>
    <lineage>
        <taxon>Bacteria</taxon>
        <taxon>Pseudomonadati</taxon>
        <taxon>Pseudomonadota</taxon>
        <taxon>Betaproteobacteria</taxon>
        <taxon>Burkholderiales</taxon>
        <taxon>Oxalobacteraceae</taxon>
        <taxon>Noviherbaspirillum</taxon>
    </lineage>
</organism>
<evidence type="ECO:0000313" key="7">
    <source>
        <dbReference type="Proteomes" id="UP000197535"/>
    </source>
</evidence>
<comment type="cofactor">
    <cofactor evidence="1">
        <name>a divalent metal cation</name>
        <dbReference type="ChEBI" id="CHEBI:60240"/>
    </cofactor>
</comment>
<keyword evidence="5" id="KW-0479">Metal-binding</keyword>
<feature type="binding site" evidence="5">
    <location>
        <position position="124"/>
    </location>
    <ligand>
        <name>Mg(2+)</name>
        <dbReference type="ChEBI" id="CHEBI:18420"/>
    </ligand>
</feature>
<keyword evidence="5" id="KW-0460">Magnesium</keyword>
<dbReference type="GO" id="GO:0008168">
    <property type="term" value="F:methyltransferase activity"/>
    <property type="evidence" value="ECO:0007669"/>
    <property type="project" value="UniProtKB-KW"/>
</dbReference>
<keyword evidence="6" id="KW-0489">Methyltransferase</keyword>
<feature type="binding site" evidence="5">
    <location>
        <position position="123"/>
    </location>
    <ligand>
        <name>substrate</name>
    </ligand>
</feature>
<evidence type="ECO:0000256" key="4">
    <source>
        <dbReference type="ARBA" id="ARBA00030169"/>
    </source>
</evidence>
<protein>
    <recommendedName>
        <fullName evidence="2">Putative 4-hydroxy-4-methyl-2-oxoglutarate aldolase</fullName>
    </recommendedName>
    <alternativeName>
        <fullName evidence="3">Regulator of ribonuclease activity homolog</fullName>
    </alternativeName>
    <alternativeName>
        <fullName evidence="4">RraA-like protein</fullName>
    </alternativeName>
</protein>
<dbReference type="AlphaFoldDB" id="A0A254TT61"/>
<dbReference type="EMBL" id="LSTO01000001">
    <property type="protein sequence ID" value="OWW22918.1"/>
    <property type="molecule type" value="Genomic_DNA"/>
</dbReference>
<dbReference type="OrthoDB" id="8717144at2"/>
<dbReference type="GO" id="GO:0046872">
    <property type="term" value="F:metal ion binding"/>
    <property type="evidence" value="ECO:0007669"/>
    <property type="project" value="UniProtKB-KW"/>
</dbReference>
<evidence type="ECO:0000256" key="2">
    <source>
        <dbReference type="ARBA" id="ARBA00016549"/>
    </source>
</evidence>
<feature type="binding site" evidence="5">
    <location>
        <begin position="101"/>
        <end position="104"/>
    </location>
    <ligand>
        <name>substrate</name>
    </ligand>
</feature>
<gene>
    <name evidence="6" type="ORF">AYR66_16995</name>
</gene>
<keyword evidence="7" id="KW-1185">Reference proteome</keyword>
<dbReference type="GO" id="GO:0032259">
    <property type="term" value="P:methylation"/>
    <property type="evidence" value="ECO:0007669"/>
    <property type="project" value="UniProtKB-KW"/>
</dbReference>
<proteinExistence type="predicted"/>
<evidence type="ECO:0000313" key="6">
    <source>
        <dbReference type="EMBL" id="OWW22918.1"/>
    </source>
</evidence>
<reference evidence="6 7" key="1">
    <citation type="submission" date="2016-02" db="EMBL/GenBank/DDBJ databases">
        <authorList>
            <person name="Wen L."/>
            <person name="He K."/>
            <person name="Yang H."/>
        </authorList>
    </citation>
    <scope>NUCLEOTIDE SEQUENCE [LARGE SCALE GENOMIC DNA]</scope>
    <source>
        <strain evidence="6 7">TSA40</strain>
    </source>
</reference>
<dbReference type="InterPro" id="IPR036704">
    <property type="entry name" value="RraA/RraA-like_sf"/>
</dbReference>
<dbReference type="Gene3D" id="3.50.30.40">
    <property type="entry name" value="Ribonuclease E inhibitor RraA/RraA-like"/>
    <property type="match status" value="1"/>
</dbReference>
<dbReference type="RefSeq" id="WP_088709787.1">
    <property type="nucleotide sequence ID" value="NZ_LSTO01000001.1"/>
</dbReference>
<dbReference type="Pfam" id="PF03737">
    <property type="entry name" value="RraA-like"/>
    <property type="match status" value="1"/>
</dbReference>
<sequence>MTDQTKSLADVQRNIERVSPGIVAKAAEFQAAILADVNGRRGALHGRIAPLSPSMKVAGPAITVDVRPGDNLMIHAAMAIAQPGDVLVIDGKGDQSCALMGAIMMNQCKAMKLAGVIVDAAVRDIEEIRALGFPVFSVGSNPNGPTKLVSGRVNWPVSVGGVNVKPGDLVVGDADGVVVIEREKAESLLAPAAKKLEDETKRIQGILDGKQLRPTWLDGALRAAGVLKEGETL</sequence>
<evidence type="ECO:0000256" key="1">
    <source>
        <dbReference type="ARBA" id="ARBA00001968"/>
    </source>
</evidence>
<dbReference type="InterPro" id="IPR005493">
    <property type="entry name" value="RraA/RraA-like"/>
</dbReference>
<name>A0A254TT61_9BURK</name>
<keyword evidence="6" id="KW-0808">Transferase</keyword>
<dbReference type="SUPFAM" id="SSF89562">
    <property type="entry name" value="RraA-like"/>
    <property type="match status" value="1"/>
</dbReference>
<dbReference type="Proteomes" id="UP000197535">
    <property type="component" value="Unassembled WGS sequence"/>
</dbReference>
<comment type="cofactor">
    <cofactor evidence="5">
        <name>Mg(2+)</name>
        <dbReference type="ChEBI" id="CHEBI:18420"/>
    </cofactor>
</comment>
<evidence type="ECO:0000256" key="3">
    <source>
        <dbReference type="ARBA" id="ARBA00029596"/>
    </source>
</evidence>